<dbReference type="AlphaFoldDB" id="A0A067MNQ6"/>
<accession>A0A067MNQ6</accession>
<dbReference type="Gene3D" id="3.90.780.10">
    <property type="entry name" value="5'-Nucleotidase, C-terminal domain"/>
    <property type="match status" value="1"/>
</dbReference>
<protein>
    <submittedName>
        <fullName evidence="1">Uncharacterized protein</fullName>
    </submittedName>
</protein>
<organism evidence="1 2">
    <name type="scientific">Botryobasidium botryosum (strain FD-172 SS1)</name>
    <dbReference type="NCBI Taxonomy" id="930990"/>
    <lineage>
        <taxon>Eukaryota</taxon>
        <taxon>Fungi</taxon>
        <taxon>Dikarya</taxon>
        <taxon>Basidiomycota</taxon>
        <taxon>Agaricomycotina</taxon>
        <taxon>Agaricomycetes</taxon>
        <taxon>Cantharellales</taxon>
        <taxon>Botryobasidiaceae</taxon>
        <taxon>Botryobasidium</taxon>
    </lineage>
</organism>
<dbReference type="InterPro" id="IPR029052">
    <property type="entry name" value="Metallo-depent_PP-like"/>
</dbReference>
<name>A0A067MNQ6_BOTB1</name>
<dbReference type="Proteomes" id="UP000027195">
    <property type="component" value="Unassembled WGS sequence"/>
</dbReference>
<evidence type="ECO:0000313" key="1">
    <source>
        <dbReference type="EMBL" id="KDQ13522.1"/>
    </source>
</evidence>
<keyword evidence="2" id="KW-1185">Reference proteome</keyword>
<proteinExistence type="predicted"/>
<dbReference type="HOGENOM" id="CLU_1408526_0_0_1"/>
<dbReference type="InParanoid" id="A0A067MNQ6"/>
<sequence>MKFMCHHTGWMSAKLDGKNSTEKLPIARRYLDANRNTYQYHTTESPFFDTPRGQKVTAGITALAGRFNLSYVFGTAPQDYYLNRAQYPSNYSVLSLLVEKDHSGLTYSRVHLREMINLSCLHLTINSFIFLFPSQLVNTSSPNSMRLVLVDDRWKMQSYTLRAMSTTALPVGNKLSGSSLRTWLRQPTSHWAT</sequence>
<dbReference type="EMBL" id="KL198043">
    <property type="protein sequence ID" value="KDQ13522.1"/>
    <property type="molecule type" value="Genomic_DNA"/>
</dbReference>
<evidence type="ECO:0000313" key="2">
    <source>
        <dbReference type="Proteomes" id="UP000027195"/>
    </source>
</evidence>
<dbReference type="Gene3D" id="3.60.21.10">
    <property type="match status" value="1"/>
</dbReference>
<reference evidence="2" key="1">
    <citation type="journal article" date="2014" name="Proc. Natl. Acad. Sci. U.S.A.">
        <title>Extensive sampling of basidiomycete genomes demonstrates inadequacy of the white-rot/brown-rot paradigm for wood decay fungi.</title>
        <authorList>
            <person name="Riley R."/>
            <person name="Salamov A.A."/>
            <person name="Brown D.W."/>
            <person name="Nagy L.G."/>
            <person name="Floudas D."/>
            <person name="Held B.W."/>
            <person name="Levasseur A."/>
            <person name="Lombard V."/>
            <person name="Morin E."/>
            <person name="Otillar R."/>
            <person name="Lindquist E.A."/>
            <person name="Sun H."/>
            <person name="LaButti K.M."/>
            <person name="Schmutz J."/>
            <person name="Jabbour D."/>
            <person name="Luo H."/>
            <person name="Baker S.E."/>
            <person name="Pisabarro A.G."/>
            <person name="Walton J.D."/>
            <person name="Blanchette R.A."/>
            <person name="Henrissat B."/>
            <person name="Martin F."/>
            <person name="Cullen D."/>
            <person name="Hibbett D.S."/>
            <person name="Grigoriev I.V."/>
        </authorList>
    </citation>
    <scope>NUCLEOTIDE SEQUENCE [LARGE SCALE GENOMIC DNA]</scope>
    <source>
        <strain evidence="2">FD-172 SS1</strain>
    </source>
</reference>
<dbReference type="OrthoDB" id="7722975at2759"/>
<gene>
    <name evidence="1" type="ORF">BOTBODRAFT_369972</name>
</gene>
<dbReference type="GO" id="GO:0016787">
    <property type="term" value="F:hydrolase activity"/>
    <property type="evidence" value="ECO:0007669"/>
    <property type="project" value="InterPro"/>
</dbReference>
<dbReference type="InterPro" id="IPR036907">
    <property type="entry name" value="5'-Nucleotdase_C_sf"/>
</dbReference>
<dbReference type="GO" id="GO:0009166">
    <property type="term" value="P:nucleotide catabolic process"/>
    <property type="evidence" value="ECO:0007669"/>
    <property type="project" value="InterPro"/>
</dbReference>
<dbReference type="STRING" id="930990.A0A067MNQ6"/>